<evidence type="ECO:0000256" key="1">
    <source>
        <dbReference type="ARBA" id="ARBA00022603"/>
    </source>
</evidence>
<proteinExistence type="predicted"/>
<dbReference type="GO" id="GO:0008170">
    <property type="term" value="F:N-methyltransferase activity"/>
    <property type="evidence" value="ECO:0007669"/>
    <property type="project" value="InterPro"/>
</dbReference>
<evidence type="ECO:0000256" key="2">
    <source>
        <dbReference type="ARBA" id="ARBA00022679"/>
    </source>
</evidence>
<name>A0A097QTM0_9EURY</name>
<evidence type="ECO:0000259" key="4">
    <source>
        <dbReference type="Pfam" id="PF02384"/>
    </source>
</evidence>
<dbReference type="InterPro" id="IPR003356">
    <property type="entry name" value="DNA_methylase_A-5"/>
</dbReference>
<evidence type="ECO:0000313" key="6">
    <source>
        <dbReference type="EMBL" id="AIU69836.1"/>
    </source>
</evidence>
<keyword evidence="7" id="KW-1185">Reference proteome</keyword>
<feature type="domain" description="Type II methyltransferase M.Eco57I C-terminal" evidence="5">
    <location>
        <begin position="355"/>
        <end position="557"/>
    </location>
</feature>
<dbReference type="PRINTS" id="PR00507">
    <property type="entry name" value="N12N6MTFRASE"/>
</dbReference>
<reference evidence="6 7" key="1">
    <citation type="journal article" date="2015" name="Int. J. Syst. Evol. Microbiol.">
        <title>Thermococcus eurythermalis sp. nov., a conditional piezophilic hyperthermophilic archaeon with a wide temperature range isolated from an oil-immersed chimney in the Guaymas Basin.</title>
        <authorList>
            <person name="Zhao W."/>
            <person name="Zeng X."/>
            <person name="Xiao X."/>
        </authorList>
    </citation>
    <scope>NUCLEOTIDE SEQUENCE [LARGE SCALE GENOMIC DNA]</scope>
    <source>
        <strain evidence="6 7">A501</strain>
    </source>
</reference>
<organism evidence="6 7">
    <name type="scientific">Thermococcus eurythermalis</name>
    <dbReference type="NCBI Taxonomy" id="1505907"/>
    <lineage>
        <taxon>Archaea</taxon>
        <taxon>Methanobacteriati</taxon>
        <taxon>Methanobacteriota</taxon>
        <taxon>Thermococci</taxon>
        <taxon>Thermococcales</taxon>
        <taxon>Thermococcaceae</taxon>
        <taxon>Thermococcus</taxon>
    </lineage>
</organism>
<dbReference type="InterPro" id="IPR029063">
    <property type="entry name" value="SAM-dependent_MTases_sf"/>
</dbReference>
<protein>
    <submittedName>
        <fullName evidence="6">Uncharacterized protein</fullName>
    </submittedName>
</protein>
<dbReference type="InterPro" id="IPR050953">
    <property type="entry name" value="N4_N6_ade-DNA_methylase"/>
</dbReference>
<dbReference type="GO" id="GO:0032259">
    <property type="term" value="P:methylation"/>
    <property type="evidence" value="ECO:0007669"/>
    <property type="project" value="UniProtKB-KW"/>
</dbReference>
<dbReference type="KEGG" id="teu:TEU_05545"/>
<keyword evidence="1" id="KW-0489">Methyltransferase</keyword>
<dbReference type="AlphaFoldDB" id="A0A097QTM0"/>
<dbReference type="PANTHER" id="PTHR33841">
    <property type="entry name" value="DNA METHYLTRANSFERASE YEEA-RELATED"/>
    <property type="match status" value="1"/>
</dbReference>
<dbReference type="Proteomes" id="UP000029980">
    <property type="component" value="Chromosome"/>
</dbReference>
<sequence length="584" mass="67832">MTTSKVPEAYRAVKSNPKLLSLWLVSKEIADNYGIRDFEVDLQSFHEQERPYILELLEIRKKLPAIVDRTSVEQIKARIHNVDPADLYINILNVTSRRAWGQFWTPDRIAEWMIAQTIAESSEKITSIFDVGSGGGAFLKKGYTLGIKHYYGIEKSPILLDILRYQLTKYPFRKYKLILGDFLLKKDLPSADLWISNPPYTRHHALGDLKEVYLENIKNKIRITPPKKSSLFVYFVLNILGHQRLWKYATIITPRLIYDSISARRVKKFIITSEMYPKRLDIFDNQNVFPDADVGAVISYFDSLNKPDKISMNLCKINNKIEIQLKKNIDVKKLSNDAYWTMLVYEANLSFEGIPLKEVFKIMRGVATGANSYFLLSEEELRKFGLPRDIAIPAISRSRDVKGMIFTKEDWENLKNKGKKVYLIDLTKGEHDINVRKYIKRGEEEGIPQRSLVKTRNPWYKLEKRDPPAIFVSYLSRGRPKFVLNDAKVVPLNSFLCLYPKIKLSRETLVNIVKFLNGEEVQEQLRATSKNYGENTIKLEPRELDKILLPPEILDNSISSKQKSNQKTLFEIFEKHKKLNNKEM</sequence>
<dbReference type="STRING" id="1505907.TEU_05545"/>
<dbReference type="InterPro" id="IPR054520">
    <property type="entry name" value="M_Eco57I_C"/>
</dbReference>
<dbReference type="Pfam" id="PF22837">
    <property type="entry name" value="M_Eco57I_C"/>
    <property type="match status" value="1"/>
</dbReference>
<dbReference type="HOGENOM" id="CLU_020255_0_0_2"/>
<dbReference type="Gene3D" id="3.40.50.150">
    <property type="entry name" value="Vaccinia Virus protein VP39"/>
    <property type="match status" value="1"/>
</dbReference>
<dbReference type="GeneID" id="25152896"/>
<dbReference type="EMBL" id="CP008887">
    <property type="protein sequence ID" value="AIU69836.1"/>
    <property type="molecule type" value="Genomic_DNA"/>
</dbReference>
<dbReference type="SUPFAM" id="SSF53335">
    <property type="entry name" value="S-adenosyl-L-methionine-dependent methyltransferases"/>
    <property type="match status" value="1"/>
</dbReference>
<evidence type="ECO:0000259" key="5">
    <source>
        <dbReference type="Pfam" id="PF22837"/>
    </source>
</evidence>
<evidence type="ECO:0000256" key="3">
    <source>
        <dbReference type="ARBA" id="ARBA00022691"/>
    </source>
</evidence>
<feature type="domain" description="DNA methylase adenine-specific" evidence="4">
    <location>
        <begin position="96"/>
        <end position="274"/>
    </location>
</feature>
<dbReference type="CDD" id="cd02440">
    <property type="entry name" value="AdoMet_MTases"/>
    <property type="match status" value="1"/>
</dbReference>
<keyword evidence="3" id="KW-0949">S-adenosyl-L-methionine</keyword>
<gene>
    <name evidence="6" type="ORF">TEU_05545</name>
</gene>
<dbReference type="PANTHER" id="PTHR33841:SF5">
    <property type="entry name" value="DNA METHYLASE (MODIFICATION METHYLASE) (METHYLTRANSFERASE)-RELATED"/>
    <property type="match status" value="1"/>
</dbReference>
<dbReference type="OrthoDB" id="45790at2157"/>
<dbReference type="GO" id="GO:0003677">
    <property type="term" value="F:DNA binding"/>
    <property type="evidence" value="ECO:0007669"/>
    <property type="project" value="InterPro"/>
</dbReference>
<accession>A0A097QTM0</accession>
<dbReference type="Pfam" id="PF02384">
    <property type="entry name" value="N6_Mtase"/>
    <property type="match status" value="1"/>
</dbReference>
<keyword evidence="2" id="KW-0808">Transferase</keyword>
<evidence type="ECO:0000313" key="7">
    <source>
        <dbReference type="Proteomes" id="UP000029980"/>
    </source>
</evidence>
<dbReference type="RefSeq" id="WP_050002810.1">
    <property type="nucleotide sequence ID" value="NZ_CP008887.1"/>
</dbReference>